<dbReference type="AlphaFoldDB" id="A0A0H2RUZ2"/>
<dbReference type="EMBL" id="KQ086084">
    <property type="protein sequence ID" value="KLO08616.1"/>
    <property type="molecule type" value="Genomic_DNA"/>
</dbReference>
<dbReference type="Proteomes" id="UP000053477">
    <property type="component" value="Unassembled WGS sequence"/>
</dbReference>
<evidence type="ECO:0000313" key="1">
    <source>
        <dbReference type="EMBL" id="KLO08616.1"/>
    </source>
</evidence>
<organism evidence="1 2">
    <name type="scientific">Schizopora paradoxa</name>
    <dbReference type="NCBI Taxonomy" id="27342"/>
    <lineage>
        <taxon>Eukaryota</taxon>
        <taxon>Fungi</taxon>
        <taxon>Dikarya</taxon>
        <taxon>Basidiomycota</taxon>
        <taxon>Agaricomycotina</taxon>
        <taxon>Agaricomycetes</taxon>
        <taxon>Hymenochaetales</taxon>
        <taxon>Schizoporaceae</taxon>
        <taxon>Schizopora</taxon>
    </lineage>
</organism>
<name>A0A0H2RUZ2_9AGAM</name>
<keyword evidence="2" id="KW-1185">Reference proteome</keyword>
<accession>A0A0H2RUZ2</accession>
<gene>
    <name evidence="1" type="ORF">SCHPADRAFT_944301</name>
</gene>
<proteinExistence type="predicted"/>
<dbReference type="InParanoid" id="A0A0H2RUZ2"/>
<sequence>MSFSGQHTSKINSERVQPDPEILLGNRKIALGDYKESVPCEKSTLDGLRRSYKDVCEAVAEFEISASTLRADSRALRLCRELVTRSVPALFDVFRDLLPESRPNLPKHPEVKIRMDKWVVTMKSAWKHREHPARTDTRSRVNRGPKTLVLEMEREKITENAKGQGTTATSGECGTQVLESEMATLATLALALTVLSSSYGSHVSEESVRSVYDAKLILMESERALKNSIMLDRGTIWRVFFALEEVRRALRAGIELKTSVAKALEEAKHALTKNESIKVKDKTTSRSSVWSKAWNIASDPQRYAKDSTRSRTSRESSLAALGEIWDLKRFKRMQHEHWWMMKDRKEYPGQWEDHEWTSMQLWWNDLREWREGHELRVRTVDNFKATCSSLLSELGKIDGKTSARESYVLDLNGSQNEPDRCDKIIDFVHEMKVALSHQEETRFAYHLNAALALIQASLRSEEIKNGELWVQS</sequence>
<reference evidence="1 2" key="1">
    <citation type="submission" date="2015-04" db="EMBL/GenBank/DDBJ databases">
        <title>Complete genome sequence of Schizopora paradoxa KUC8140, a cosmopolitan wood degrader in East Asia.</title>
        <authorList>
            <consortium name="DOE Joint Genome Institute"/>
            <person name="Min B."/>
            <person name="Park H."/>
            <person name="Jang Y."/>
            <person name="Kim J.-J."/>
            <person name="Kim K.H."/>
            <person name="Pangilinan J."/>
            <person name="Lipzen A."/>
            <person name="Riley R."/>
            <person name="Grigoriev I.V."/>
            <person name="Spatafora J.W."/>
            <person name="Choi I.-G."/>
        </authorList>
    </citation>
    <scope>NUCLEOTIDE SEQUENCE [LARGE SCALE GENOMIC DNA]</scope>
    <source>
        <strain evidence="1 2">KUC8140</strain>
    </source>
</reference>
<evidence type="ECO:0000313" key="2">
    <source>
        <dbReference type="Proteomes" id="UP000053477"/>
    </source>
</evidence>
<protein>
    <submittedName>
        <fullName evidence="1">Uncharacterized protein</fullName>
    </submittedName>
</protein>